<dbReference type="EMBL" id="QMFY01000008">
    <property type="protein sequence ID" value="RAW00033.1"/>
    <property type="molecule type" value="Genomic_DNA"/>
</dbReference>
<protein>
    <submittedName>
        <fullName evidence="4">Response regulator</fullName>
    </submittedName>
</protein>
<comment type="caution">
    <text evidence="4">The sequence shown here is derived from an EMBL/GenBank/DDBJ whole genome shotgun (WGS) entry which is preliminary data.</text>
</comment>
<proteinExistence type="predicted"/>
<dbReference type="SMART" id="SM00448">
    <property type="entry name" value="REC"/>
    <property type="match status" value="1"/>
</dbReference>
<keyword evidence="5" id="KW-1185">Reference proteome</keyword>
<dbReference type="RefSeq" id="WP_112747871.1">
    <property type="nucleotide sequence ID" value="NZ_QMFY01000008.1"/>
</dbReference>
<feature type="domain" description="Response regulatory" evidence="3">
    <location>
        <begin position="4"/>
        <end position="120"/>
    </location>
</feature>
<dbReference type="PROSITE" id="PS50110">
    <property type="entry name" value="RESPONSE_REGULATORY"/>
    <property type="match status" value="1"/>
</dbReference>
<accession>A0A364Y178</accession>
<dbReference type="PANTHER" id="PTHR44591:SF25">
    <property type="entry name" value="CHEMOTAXIS TWO-COMPONENT RESPONSE REGULATOR"/>
    <property type="match status" value="1"/>
</dbReference>
<name>A0A364Y178_9BACT</name>
<organism evidence="4 5">
    <name type="scientific">Pseudochryseolinea flava</name>
    <dbReference type="NCBI Taxonomy" id="2059302"/>
    <lineage>
        <taxon>Bacteria</taxon>
        <taxon>Pseudomonadati</taxon>
        <taxon>Bacteroidota</taxon>
        <taxon>Cytophagia</taxon>
        <taxon>Cytophagales</taxon>
        <taxon>Fulvivirgaceae</taxon>
        <taxon>Pseudochryseolinea</taxon>
    </lineage>
</organism>
<keyword evidence="1 2" id="KW-0597">Phosphoprotein</keyword>
<feature type="modified residue" description="4-aspartylphosphate" evidence="2">
    <location>
        <position position="53"/>
    </location>
</feature>
<dbReference type="InterPro" id="IPR050595">
    <property type="entry name" value="Bact_response_regulator"/>
</dbReference>
<dbReference type="AlphaFoldDB" id="A0A364Y178"/>
<dbReference type="PANTHER" id="PTHR44591">
    <property type="entry name" value="STRESS RESPONSE REGULATOR PROTEIN 1"/>
    <property type="match status" value="1"/>
</dbReference>
<gene>
    <name evidence="4" type="ORF">DQQ10_15870</name>
</gene>
<dbReference type="Gene3D" id="3.40.50.2300">
    <property type="match status" value="1"/>
</dbReference>
<dbReference type="InterPro" id="IPR001789">
    <property type="entry name" value="Sig_transdc_resp-reg_receiver"/>
</dbReference>
<evidence type="ECO:0000259" key="3">
    <source>
        <dbReference type="PROSITE" id="PS50110"/>
    </source>
</evidence>
<sequence length="121" mass="13480">MSKSIVVAEDFNVSRKIIVSTLAKEGYVVMEASDGAEAVNLFDGRTIDLLITDFNMPNMNGAELIQKVRAIDSYSYLPILLLTTEVRQEKIQQAIDGNITAIVKKPFDTTEFVKIVKKALR</sequence>
<evidence type="ECO:0000256" key="1">
    <source>
        <dbReference type="ARBA" id="ARBA00022553"/>
    </source>
</evidence>
<dbReference type="Proteomes" id="UP000251889">
    <property type="component" value="Unassembled WGS sequence"/>
</dbReference>
<dbReference type="OrthoDB" id="9789181at2"/>
<dbReference type="Pfam" id="PF00072">
    <property type="entry name" value="Response_reg"/>
    <property type="match status" value="1"/>
</dbReference>
<evidence type="ECO:0000256" key="2">
    <source>
        <dbReference type="PROSITE-ProRule" id="PRU00169"/>
    </source>
</evidence>
<dbReference type="SUPFAM" id="SSF52172">
    <property type="entry name" value="CheY-like"/>
    <property type="match status" value="1"/>
</dbReference>
<reference evidence="4 5" key="1">
    <citation type="submission" date="2018-06" db="EMBL/GenBank/DDBJ databases">
        <title>Chryseolinea flavus sp. nov., a member of the phylum Bacteroidetes isolated from soil.</title>
        <authorList>
            <person name="Li Y."/>
            <person name="Wang J."/>
        </authorList>
    </citation>
    <scope>NUCLEOTIDE SEQUENCE [LARGE SCALE GENOMIC DNA]</scope>
    <source>
        <strain evidence="4 5">SDU1-6</strain>
    </source>
</reference>
<dbReference type="GO" id="GO:0000160">
    <property type="term" value="P:phosphorelay signal transduction system"/>
    <property type="evidence" value="ECO:0007669"/>
    <property type="project" value="InterPro"/>
</dbReference>
<evidence type="ECO:0000313" key="4">
    <source>
        <dbReference type="EMBL" id="RAW00033.1"/>
    </source>
</evidence>
<evidence type="ECO:0000313" key="5">
    <source>
        <dbReference type="Proteomes" id="UP000251889"/>
    </source>
</evidence>
<dbReference type="InterPro" id="IPR011006">
    <property type="entry name" value="CheY-like_superfamily"/>
</dbReference>